<reference evidence="2 3" key="1">
    <citation type="submission" date="2014-12" db="EMBL/GenBank/DDBJ databases">
        <title>Genome assembly of Enhygromyxa salina DSM 15201.</title>
        <authorList>
            <person name="Sharma G."/>
            <person name="Subramanian S."/>
        </authorList>
    </citation>
    <scope>NUCLEOTIDE SEQUENCE [LARGE SCALE GENOMIC DNA]</scope>
    <source>
        <strain evidence="2 3">DSM 15201</strain>
    </source>
</reference>
<feature type="transmembrane region" description="Helical" evidence="1">
    <location>
        <begin position="127"/>
        <end position="144"/>
    </location>
</feature>
<keyword evidence="1" id="KW-1133">Transmembrane helix</keyword>
<dbReference type="Proteomes" id="UP000031599">
    <property type="component" value="Unassembled WGS sequence"/>
</dbReference>
<protein>
    <submittedName>
        <fullName evidence="2">Uncharacterized protein</fullName>
    </submittedName>
</protein>
<proteinExistence type="predicted"/>
<feature type="transmembrane region" description="Helical" evidence="1">
    <location>
        <begin position="150"/>
        <end position="167"/>
    </location>
</feature>
<organism evidence="2 3">
    <name type="scientific">Enhygromyxa salina</name>
    <dbReference type="NCBI Taxonomy" id="215803"/>
    <lineage>
        <taxon>Bacteria</taxon>
        <taxon>Pseudomonadati</taxon>
        <taxon>Myxococcota</taxon>
        <taxon>Polyangia</taxon>
        <taxon>Nannocystales</taxon>
        <taxon>Nannocystaceae</taxon>
        <taxon>Enhygromyxa</taxon>
    </lineage>
</organism>
<dbReference type="InterPro" id="IPR049500">
    <property type="entry name" value="Peptidase_M50B-like"/>
</dbReference>
<dbReference type="RefSeq" id="WP_052549733.1">
    <property type="nucleotide sequence ID" value="NZ_JMCC02000038.1"/>
</dbReference>
<name>A0A0C2CZN7_9BACT</name>
<keyword evidence="1" id="KW-0812">Transmembrane</keyword>
<dbReference type="EMBL" id="JMCC02000038">
    <property type="protein sequence ID" value="KIG16446.1"/>
    <property type="molecule type" value="Genomic_DNA"/>
</dbReference>
<accession>A0A0C2CZN7</accession>
<keyword evidence="1" id="KW-0472">Membrane</keyword>
<feature type="transmembrane region" description="Helical" evidence="1">
    <location>
        <begin position="223"/>
        <end position="246"/>
    </location>
</feature>
<evidence type="ECO:0000313" key="3">
    <source>
        <dbReference type="Proteomes" id="UP000031599"/>
    </source>
</evidence>
<feature type="transmembrane region" description="Helical" evidence="1">
    <location>
        <begin position="25"/>
        <end position="52"/>
    </location>
</feature>
<sequence>MASYDEIKQRARNSDPERIARRTRWFLLGSIAVTLALYVVPYGFVVAMPLIWLSTLVHELGHGFTAALLGGHFNSFVMHPDASGAASWSAGAGFGPIRQAMVAAGGLVGPAIIASIGFVLARNPKAAQYTLMAGVFALVGIAILVVRNPFGWGFVAGLVVLLAVLGTRKQPEPAQLGLVFLSTQLAMSVFSRGDYLFMEFAHTADGVMPSDVSQMSNALFGPYWLWGGLCGLFSLAVLGAGLWVFFKGFDGLRLWPRKPAPKSS</sequence>
<gene>
    <name evidence="2" type="ORF">DB30_04490</name>
</gene>
<feature type="transmembrane region" description="Helical" evidence="1">
    <location>
        <begin position="174"/>
        <end position="191"/>
    </location>
</feature>
<dbReference type="AlphaFoldDB" id="A0A0C2CZN7"/>
<feature type="transmembrane region" description="Helical" evidence="1">
    <location>
        <begin position="100"/>
        <end position="120"/>
    </location>
</feature>
<comment type="caution">
    <text evidence="2">The sequence shown here is derived from an EMBL/GenBank/DDBJ whole genome shotgun (WGS) entry which is preliminary data.</text>
</comment>
<evidence type="ECO:0000313" key="2">
    <source>
        <dbReference type="EMBL" id="KIG16446.1"/>
    </source>
</evidence>
<evidence type="ECO:0000256" key="1">
    <source>
        <dbReference type="SAM" id="Phobius"/>
    </source>
</evidence>
<dbReference type="Pfam" id="PF13398">
    <property type="entry name" value="Peptidase_M50B"/>
    <property type="match status" value="1"/>
</dbReference>